<proteinExistence type="predicted"/>
<gene>
    <name evidence="2" type="ORF">Nmn1133_06240</name>
</gene>
<reference evidence="2 3" key="1">
    <citation type="submission" date="2018-11" db="EMBL/GenBank/DDBJ databases">
        <title>Genome sequences of Natronomonas sp. CBA1133.</title>
        <authorList>
            <person name="Roh S.W."/>
            <person name="Cha I.-T."/>
        </authorList>
    </citation>
    <scope>NUCLEOTIDE SEQUENCE [LARGE SCALE GENOMIC DNA]</scope>
    <source>
        <strain evidence="2 3">CBA1133</strain>
    </source>
</reference>
<protein>
    <submittedName>
        <fullName evidence="2">Uncharacterized protein</fullName>
    </submittedName>
</protein>
<evidence type="ECO:0000256" key="1">
    <source>
        <dbReference type="SAM" id="MobiDB-lite"/>
    </source>
</evidence>
<dbReference type="Proteomes" id="UP000270581">
    <property type="component" value="Unassembled WGS sequence"/>
</dbReference>
<keyword evidence="3" id="KW-1185">Reference proteome</keyword>
<name>A0AAJ4R7X9_9EURY</name>
<accession>A0AAJ4R7X9</accession>
<feature type="compositionally biased region" description="Low complexity" evidence="1">
    <location>
        <begin position="139"/>
        <end position="172"/>
    </location>
</feature>
<feature type="compositionally biased region" description="Acidic residues" evidence="1">
    <location>
        <begin position="174"/>
        <end position="188"/>
    </location>
</feature>
<feature type="region of interest" description="Disordered" evidence="1">
    <location>
        <begin position="61"/>
        <end position="188"/>
    </location>
</feature>
<comment type="caution">
    <text evidence="2">The sequence shown here is derived from an EMBL/GenBank/DDBJ whole genome shotgun (WGS) entry which is preliminary data.</text>
</comment>
<evidence type="ECO:0000313" key="3">
    <source>
        <dbReference type="Proteomes" id="UP000270581"/>
    </source>
</evidence>
<evidence type="ECO:0000313" key="2">
    <source>
        <dbReference type="EMBL" id="RNJ26311.1"/>
    </source>
</evidence>
<dbReference type="AlphaFoldDB" id="A0AAJ4R7X9"/>
<dbReference type="RefSeq" id="WP_123124028.1">
    <property type="nucleotide sequence ID" value="NZ_QKNW01000001.1"/>
</dbReference>
<organism evidence="2 3">
    <name type="scientific">Halosegnis longus</name>
    <dbReference type="NCBI Taxonomy" id="2216012"/>
    <lineage>
        <taxon>Archaea</taxon>
        <taxon>Methanobacteriati</taxon>
        <taxon>Methanobacteriota</taxon>
        <taxon>Stenosarchaea group</taxon>
        <taxon>Halobacteria</taxon>
        <taxon>Halobacteriales</taxon>
        <taxon>Natronomonadaceae</taxon>
        <taxon>Halosegnis</taxon>
    </lineage>
</organism>
<sequence>MDCPRCGGDVTVFELDEAVSQVCEECSHVGVLADHRREDAPIESWDDALTRFQAVFPEAIPDGIARVDDDTAPPDAPTDDDSSAGGEFQFRGTLESTTVTESEPGIDVSAGDSRRDTLQRGDATVVAVSDPDASDADGDPAANAGDGAGDTDSAAAATEEASNGSAGSAAGDTESGDGDAATDPDETA</sequence>
<dbReference type="EMBL" id="RJJC01000001">
    <property type="protein sequence ID" value="RNJ26311.1"/>
    <property type="molecule type" value="Genomic_DNA"/>
</dbReference>
<feature type="compositionally biased region" description="Low complexity" evidence="1">
    <location>
        <begin position="122"/>
        <end position="131"/>
    </location>
</feature>